<evidence type="ECO:0000313" key="6">
    <source>
        <dbReference type="EMBL" id="KAK6179350.1"/>
    </source>
</evidence>
<dbReference type="InterPro" id="IPR006760">
    <property type="entry name" value="Endosulphine"/>
</dbReference>
<dbReference type="GO" id="GO:0005737">
    <property type="term" value="C:cytoplasm"/>
    <property type="evidence" value="ECO:0007669"/>
    <property type="project" value="UniProtKB-SubCell"/>
</dbReference>
<dbReference type="Proteomes" id="UP001347796">
    <property type="component" value="Unassembled WGS sequence"/>
</dbReference>
<evidence type="ECO:0000256" key="2">
    <source>
        <dbReference type="ARBA" id="ARBA00022776"/>
    </source>
</evidence>
<keyword evidence="4" id="KW-0131">Cell cycle</keyword>
<comment type="function">
    <text evidence="4">Protein phosphatase inhibitor that specifically inhibits protein phosphatase 2A (PP2A) during mitosis.</text>
</comment>
<gene>
    <name evidence="6" type="ORF">SNE40_011733</name>
</gene>
<evidence type="ECO:0000256" key="4">
    <source>
        <dbReference type="RuleBase" id="RU363120"/>
    </source>
</evidence>
<name>A0AAN8JMF8_PATCE</name>
<dbReference type="PANTHER" id="PTHR10358">
    <property type="entry name" value="ENDOSULFINE"/>
    <property type="match status" value="1"/>
</dbReference>
<proteinExistence type="inferred from homology"/>
<keyword evidence="4" id="KW-0963">Cytoplasm</keyword>
<keyword evidence="4" id="KW-0132">Cell division</keyword>
<dbReference type="PANTHER" id="PTHR10358:SF6">
    <property type="entry name" value="ENDOSULFINE, ISOFORM A"/>
    <property type="match status" value="1"/>
</dbReference>
<dbReference type="Pfam" id="PF04667">
    <property type="entry name" value="Endosulfine"/>
    <property type="match status" value="1"/>
</dbReference>
<evidence type="ECO:0000256" key="3">
    <source>
        <dbReference type="ARBA" id="ARBA00023272"/>
    </source>
</evidence>
<dbReference type="GO" id="GO:0051301">
    <property type="term" value="P:cell division"/>
    <property type="evidence" value="ECO:0007669"/>
    <property type="project" value="UniProtKB-KW"/>
</dbReference>
<keyword evidence="2 4" id="KW-0498">Mitosis</keyword>
<comment type="caution">
    <text evidence="6">The sequence shown here is derived from an EMBL/GenBank/DDBJ whole genome shotgun (WGS) entry which is preliminary data.</text>
</comment>
<keyword evidence="7" id="KW-1185">Reference proteome</keyword>
<keyword evidence="3 4" id="KW-0650">Protein phosphatase inhibitor</keyword>
<sequence>MATEAGSGTPPIEDDVFKQPQPKGVEQSEEARLRKKYPNLKGGGGTAILQKRLIQKGKYFDSGDYNMAKAKLNNPKKPLNQSEKLLIQESIGEAIPTPENLPARKPSLPSKLVDRLLIEGKQ</sequence>
<evidence type="ECO:0000313" key="7">
    <source>
        <dbReference type="Proteomes" id="UP001347796"/>
    </source>
</evidence>
<dbReference type="GO" id="GO:0004864">
    <property type="term" value="F:protein phosphatase inhibitor activity"/>
    <property type="evidence" value="ECO:0007669"/>
    <property type="project" value="UniProtKB-KW"/>
</dbReference>
<accession>A0AAN8JMF8</accession>
<reference evidence="6 7" key="1">
    <citation type="submission" date="2024-01" db="EMBL/GenBank/DDBJ databases">
        <title>The genome of the rayed Mediterranean limpet Patella caerulea (Linnaeus, 1758).</title>
        <authorList>
            <person name="Anh-Thu Weber A."/>
            <person name="Halstead-Nussloch G."/>
        </authorList>
    </citation>
    <scope>NUCLEOTIDE SEQUENCE [LARGE SCALE GENOMIC DNA]</scope>
    <source>
        <strain evidence="6">AATW-2023a</strain>
        <tissue evidence="6">Whole specimen</tissue>
    </source>
</reference>
<evidence type="ECO:0008006" key="8">
    <source>
        <dbReference type="Google" id="ProtNLM"/>
    </source>
</evidence>
<organism evidence="6 7">
    <name type="scientific">Patella caerulea</name>
    <name type="common">Rayed Mediterranean limpet</name>
    <dbReference type="NCBI Taxonomy" id="87958"/>
    <lineage>
        <taxon>Eukaryota</taxon>
        <taxon>Metazoa</taxon>
        <taxon>Spiralia</taxon>
        <taxon>Lophotrochozoa</taxon>
        <taxon>Mollusca</taxon>
        <taxon>Gastropoda</taxon>
        <taxon>Patellogastropoda</taxon>
        <taxon>Patelloidea</taxon>
        <taxon>Patellidae</taxon>
        <taxon>Patella</taxon>
    </lineage>
</organism>
<feature type="region of interest" description="Disordered" evidence="5">
    <location>
        <begin position="1"/>
        <end position="44"/>
    </location>
</feature>
<comment type="similarity">
    <text evidence="1 4">Belongs to the endosulfine family.</text>
</comment>
<protein>
    <recommendedName>
        <fullName evidence="8">cAMP-regulated phosphoprotein 19</fullName>
    </recommendedName>
</protein>
<dbReference type="AlphaFoldDB" id="A0AAN8JMF8"/>
<comment type="subcellular location">
    <subcellularLocation>
        <location evidence="4">Cytoplasm</location>
    </subcellularLocation>
</comment>
<evidence type="ECO:0000256" key="1">
    <source>
        <dbReference type="ARBA" id="ARBA00010520"/>
    </source>
</evidence>
<evidence type="ECO:0000256" key="5">
    <source>
        <dbReference type="SAM" id="MobiDB-lite"/>
    </source>
</evidence>
<dbReference type="EMBL" id="JAZGQO010000008">
    <property type="protein sequence ID" value="KAK6179350.1"/>
    <property type="molecule type" value="Genomic_DNA"/>
</dbReference>